<feature type="compositionally biased region" description="Polar residues" evidence="1">
    <location>
        <begin position="592"/>
        <end position="601"/>
    </location>
</feature>
<sequence length="669" mass="75529">MATIAGKCPAHGYYVLSSGELEYERLKALRETRVQRILQVREQGRTLAKERRELLSTNTDRFEGENVNHEKENWMNERAYNVDYMRRMYEQLKLNVGKGHKKARSVSAKAKRRAAKQERYNEKIALATEERYNAAVEAVNRKRAEYGASLDDFKERRARVKEIEATRAKEGIARYFGSKAQREEEVKAKEEELLRLLGQGSGSYSTSHLHELGIPVEIRKHGDSEEGDDANDRALAINKMLKEREERNKKERAKALLRESERTHAAAQFVRAREMGRQVNKKLSNLWLKDREEKINEFLQHQKRRVARKEMSKTEKLEREIEDIFNLKPQEDQEVQYATAEEVQVLNWSNTLPKGDQRRSLAKELQAAKSQTVVRDTTGGAAAPSTSKAKPPINISIPKGLKKSNAKRTESTTVSKEEKPQTVGRRRPASAAAPLGRRQDVKPKPKRKGKGKGTASDRDPRLGTKGLKGVESYLDEKDPLNLQQLADDISLLTSSVLTDATELAKEDERRFMKDTQDLFSETSELLFGEQKVYDGSVPSTSENSSDPSFLNVGGSGLDFPELREIDNLLSDSFFSLSTLEEESNKGTESKSSKSSPFTLQSDELLEGISKKGEDDQKVEQSLFSPSSSSSSVLGGNESKASREAETLTSTLLDTSDDDLIDNFLERFEE</sequence>
<accession>A0A5B8MC88</accession>
<feature type="compositionally biased region" description="Basic and acidic residues" evidence="1">
    <location>
        <begin position="582"/>
        <end position="591"/>
    </location>
</feature>
<evidence type="ECO:0000313" key="3">
    <source>
        <dbReference type="Proteomes" id="UP000316726"/>
    </source>
</evidence>
<feature type="compositionally biased region" description="Basic and acidic residues" evidence="1">
    <location>
        <begin position="608"/>
        <end position="618"/>
    </location>
</feature>
<gene>
    <name evidence="2" type="ORF">A3770_01p05110</name>
</gene>
<evidence type="ECO:0000313" key="2">
    <source>
        <dbReference type="EMBL" id="QDZ17993.1"/>
    </source>
</evidence>
<proteinExistence type="predicted"/>
<name>A0A5B8MC88_9CHLO</name>
<protein>
    <submittedName>
        <fullName evidence="2">Uncharacterized protein</fullName>
    </submittedName>
</protein>
<dbReference type="AlphaFoldDB" id="A0A5B8MC88"/>
<feature type="compositionally biased region" description="Basic and acidic residues" evidence="1">
    <location>
        <begin position="407"/>
        <end position="420"/>
    </location>
</feature>
<reference evidence="2 3" key="1">
    <citation type="submission" date="2018-07" db="EMBL/GenBank/DDBJ databases">
        <title>The complete nuclear genome of the prasinophyte Chloropicon primus (CCMP1205).</title>
        <authorList>
            <person name="Pombert J.-F."/>
            <person name="Otis C."/>
            <person name="Turmel M."/>
            <person name="Lemieux C."/>
        </authorList>
    </citation>
    <scope>NUCLEOTIDE SEQUENCE [LARGE SCALE GENOMIC DNA]</scope>
    <source>
        <strain evidence="2 3">CCMP1205</strain>
    </source>
</reference>
<feature type="compositionally biased region" description="Low complexity" evidence="1">
    <location>
        <begin position="377"/>
        <end position="392"/>
    </location>
</feature>
<feature type="compositionally biased region" description="Low complexity" evidence="1">
    <location>
        <begin position="621"/>
        <end position="631"/>
    </location>
</feature>
<feature type="region of interest" description="Disordered" evidence="1">
    <location>
        <begin position="580"/>
        <end position="652"/>
    </location>
</feature>
<feature type="region of interest" description="Disordered" evidence="1">
    <location>
        <begin position="364"/>
        <end position="466"/>
    </location>
</feature>
<evidence type="ECO:0000256" key="1">
    <source>
        <dbReference type="SAM" id="MobiDB-lite"/>
    </source>
</evidence>
<organism evidence="2 3">
    <name type="scientific">Chloropicon primus</name>
    <dbReference type="NCBI Taxonomy" id="1764295"/>
    <lineage>
        <taxon>Eukaryota</taxon>
        <taxon>Viridiplantae</taxon>
        <taxon>Chlorophyta</taxon>
        <taxon>Chloropicophyceae</taxon>
        <taxon>Chloropicales</taxon>
        <taxon>Chloropicaceae</taxon>
        <taxon>Chloropicon</taxon>
    </lineage>
</organism>
<dbReference type="EMBL" id="CP031034">
    <property type="protein sequence ID" value="QDZ17993.1"/>
    <property type="molecule type" value="Genomic_DNA"/>
</dbReference>
<dbReference type="Proteomes" id="UP000316726">
    <property type="component" value="Chromosome 1"/>
</dbReference>
<keyword evidence="3" id="KW-1185">Reference proteome</keyword>